<evidence type="ECO:0000313" key="9">
    <source>
        <dbReference type="Proteomes" id="UP001285921"/>
    </source>
</evidence>
<dbReference type="EC" id="6.3.4.4" evidence="7"/>
<comment type="similarity">
    <text evidence="7">Belongs to the adenylosuccinate synthetase family.</text>
</comment>
<evidence type="ECO:0000256" key="7">
    <source>
        <dbReference type="HAMAP-Rule" id="MF_00011"/>
    </source>
</evidence>
<evidence type="ECO:0000256" key="5">
    <source>
        <dbReference type="ARBA" id="ARBA00022842"/>
    </source>
</evidence>
<dbReference type="HAMAP" id="MF_00011">
    <property type="entry name" value="Adenylosucc_synth"/>
    <property type="match status" value="1"/>
</dbReference>
<evidence type="ECO:0000256" key="3">
    <source>
        <dbReference type="ARBA" id="ARBA00022741"/>
    </source>
</evidence>
<keyword evidence="2 7" id="KW-0479">Metal-binding</keyword>
<dbReference type="NCBIfam" id="NF002223">
    <property type="entry name" value="PRK01117.1"/>
    <property type="match status" value="1"/>
</dbReference>
<reference evidence="8 9" key="1">
    <citation type="submission" date="2023-05" db="EMBL/GenBank/DDBJ databases">
        <title>Draft genome of Paenibacillus sp. CCS26.</title>
        <authorList>
            <person name="Akita H."/>
            <person name="Shinto Y."/>
            <person name="Kimura Z."/>
        </authorList>
    </citation>
    <scope>NUCLEOTIDE SEQUENCE [LARGE SCALE GENOMIC DNA]</scope>
    <source>
        <strain evidence="8 9">CCS26</strain>
    </source>
</reference>
<dbReference type="Gene3D" id="3.40.440.10">
    <property type="entry name" value="Adenylosuccinate Synthetase, subunit A, domain 1"/>
    <property type="match status" value="1"/>
</dbReference>
<dbReference type="InterPro" id="IPR027417">
    <property type="entry name" value="P-loop_NTPase"/>
</dbReference>
<comment type="cofactor">
    <cofactor evidence="7">
        <name>Mg(2+)</name>
        <dbReference type="ChEBI" id="CHEBI:18420"/>
    </cofactor>
    <text evidence="7">Binds 1 Mg(2+) ion per subunit.</text>
</comment>
<feature type="binding site" evidence="7">
    <location>
        <begin position="40"/>
        <end position="42"/>
    </location>
    <ligand>
        <name>GTP</name>
        <dbReference type="ChEBI" id="CHEBI:37565"/>
    </ligand>
</feature>
<dbReference type="RefSeq" id="WP_317981033.1">
    <property type="nucleotide sequence ID" value="NZ_BTCL01000015.1"/>
</dbReference>
<comment type="caution">
    <text evidence="7">Lacks conserved residue(s) required for the propagation of feature annotation.</text>
</comment>
<feature type="binding site" description="in other chain" evidence="7">
    <location>
        <position position="238"/>
    </location>
    <ligand>
        <name>IMP</name>
        <dbReference type="ChEBI" id="CHEBI:58053"/>
        <note>ligand shared between dimeric partners</note>
    </ligand>
</feature>
<evidence type="ECO:0000256" key="2">
    <source>
        <dbReference type="ARBA" id="ARBA00022723"/>
    </source>
</evidence>
<feature type="binding site" description="in other chain" evidence="7">
    <location>
        <position position="305"/>
    </location>
    <ligand>
        <name>IMP</name>
        <dbReference type="ChEBI" id="CHEBI:58053"/>
        <note>ligand shared between dimeric partners</note>
    </ligand>
</feature>
<comment type="caution">
    <text evidence="8">The sequence shown here is derived from an EMBL/GenBank/DDBJ whole genome shotgun (WGS) entry which is preliminary data.</text>
</comment>
<feature type="active site" description="Proton acceptor" evidence="7">
    <location>
        <position position="13"/>
    </location>
</feature>
<keyword evidence="5 7" id="KW-0460">Magnesium</keyword>
<keyword evidence="6 7" id="KW-0342">GTP-binding</keyword>
<dbReference type="SUPFAM" id="SSF52540">
    <property type="entry name" value="P-loop containing nucleoside triphosphate hydrolases"/>
    <property type="match status" value="1"/>
</dbReference>
<dbReference type="PANTHER" id="PTHR11846:SF0">
    <property type="entry name" value="ADENYLOSUCCINATE SYNTHETASE"/>
    <property type="match status" value="1"/>
</dbReference>
<dbReference type="InterPro" id="IPR042111">
    <property type="entry name" value="Adenylosuccinate_synth_dom3"/>
</dbReference>
<feature type="binding site" evidence="7">
    <location>
        <position position="13"/>
    </location>
    <ligand>
        <name>Mg(2+)</name>
        <dbReference type="ChEBI" id="CHEBI:18420"/>
    </ligand>
</feature>
<feature type="binding site" evidence="7">
    <location>
        <begin position="301"/>
        <end position="307"/>
    </location>
    <ligand>
        <name>substrate</name>
    </ligand>
</feature>
<dbReference type="InterPro" id="IPR001114">
    <property type="entry name" value="Adenylosuccinate_synthetase"/>
</dbReference>
<feature type="binding site" evidence="7">
    <location>
        <position position="142"/>
    </location>
    <ligand>
        <name>IMP</name>
        <dbReference type="ChEBI" id="CHEBI:58053"/>
        <note>ligand shared between dimeric partners</note>
    </ligand>
</feature>
<dbReference type="NCBIfam" id="TIGR00184">
    <property type="entry name" value="purA"/>
    <property type="match status" value="1"/>
</dbReference>
<evidence type="ECO:0000313" key="8">
    <source>
        <dbReference type="EMBL" id="GMK46890.1"/>
    </source>
</evidence>
<feature type="binding site" description="in other chain" evidence="7">
    <location>
        <begin position="13"/>
        <end position="16"/>
    </location>
    <ligand>
        <name>IMP</name>
        <dbReference type="ChEBI" id="CHEBI:58053"/>
        <note>ligand shared between dimeric partners</note>
    </ligand>
</feature>
<dbReference type="Pfam" id="PF00709">
    <property type="entry name" value="Adenylsucc_synt"/>
    <property type="match status" value="1"/>
</dbReference>
<dbReference type="InterPro" id="IPR042109">
    <property type="entry name" value="Adenylosuccinate_synth_dom1"/>
</dbReference>
<feature type="binding site" evidence="7">
    <location>
        <begin position="333"/>
        <end position="335"/>
    </location>
    <ligand>
        <name>GTP</name>
        <dbReference type="ChEBI" id="CHEBI:37565"/>
    </ligand>
</feature>
<feature type="binding site" description="in other chain" evidence="7">
    <location>
        <position position="128"/>
    </location>
    <ligand>
        <name>IMP</name>
        <dbReference type="ChEBI" id="CHEBI:58053"/>
        <note>ligand shared between dimeric partners</note>
    </ligand>
</feature>
<evidence type="ECO:0000256" key="1">
    <source>
        <dbReference type="ARBA" id="ARBA00022598"/>
    </source>
</evidence>
<dbReference type="PANTHER" id="PTHR11846">
    <property type="entry name" value="ADENYLOSUCCINATE SYNTHETASE"/>
    <property type="match status" value="1"/>
</dbReference>
<keyword evidence="4 7" id="KW-0658">Purine biosynthesis</keyword>
<feature type="active site" description="Proton donor" evidence="7">
    <location>
        <position position="41"/>
    </location>
</feature>
<keyword evidence="9" id="KW-1185">Reference proteome</keyword>
<dbReference type="EMBL" id="BTCL01000015">
    <property type="protein sequence ID" value="GMK46890.1"/>
    <property type="molecule type" value="Genomic_DNA"/>
</dbReference>
<accession>A0ABQ6NS66</accession>
<dbReference type="InterPro" id="IPR042110">
    <property type="entry name" value="Adenylosuccinate_synth_dom2"/>
</dbReference>
<dbReference type="CDD" id="cd03108">
    <property type="entry name" value="AdSS"/>
    <property type="match status" value="1"/>
</dbReference>
<feature type="binding site" evidence="7">
    <location>
        <begin position="12"/>
        <end position="18"/>
    </location>
    <ligand>
        <name>GTP</name>
        <dbReference type="ChEBI" id="CHEBI:37565"/>
    </ligand>
</feature>
<evidence type="ECO:0000256" key="4">
    <source>
        <dbReference type="ARBA" id="ARBA00022755"/>
    </source>
</evidence>
<keyword evidence="1 7" id="KW-0436">Ligase</keyword>
<organism evidence="8 9">
    <name type="scientific">Paenibacillus glycanilyticus</name>
    <dbReference type="NCBI Taxonomy" id="126569"/>
    <lineage>
        <taxon>Bacteria</taxon>
        <taxon>Bacillati</taxon>
        <taxon>Bacillota</taxon>
        <taxon>Bacilli</taxon>
        <taxon>Bacillales</taxon>
        <taxon>Paenibacillaceae</taxon>
        <taxon>Paenibacillus</taxon>
    </lineage>
</organism>
<feature type="binding site" evidence="7">
    <location>
        <position position="307"/>
    </location>
    <ligand>
        <name>GTP</name>
        <dbReference type="ChEBI" id="CHEBI:37565"/>
    </ligand>
</feature>
<evidence type="ECO:0000256" key="6">
    <source>
        <dbReference type="ARBA" id="ARBA00023134"/>
    </source>
</evidence>
<comment type="pathway">
    <text evidence="7">Purine metabolism; AMP biosynthesis via de novo pathway; AMP from IMP: step 1/2.</text>
</comment>
<dbReference type="SMART" id="SM00788">
    <property type="entry name" value="Adenylsucc_synt"/>
    <property type="match status" value="1"/>
</dbReference>
<comment type="function">
    <text evidence="7">Plays an important role in the de novo pathway of purine nucleotide biosynthesis. Catalyzes the first committed step in the biosynthesis of AMP from IMP.</text>
</comment>
<dbReference type="Proteomes" id="UP001285921">
    <property type="component" value="Unassembled WGS sequence"/>
</dbReference>
<feature type="binding site" evidence="7">
    <location>
        <begin position="414"/>
        <end position="416"/>
    </location>
    <ligand>
        <name>GTP</name>
        <dbReference type="ChEBI" id="CHEBI:37565"/>
    </ligand>
</feature>
<name>A0ABQ6NS66_9BACL</name>
<sequence length="425" mass="45877">MTVTAIVGANWGDEGKGKMTDAWAAQSSYVVRFQGGSNAGHTIINDFGKFALHMLPSGVFNPNVTNVIGPGTALDMGVLLDELKALSARGVPTPKLIISDRAQIVLPVHRLFDELEEERLGSNSFGSTRRGIAPFYADKYTKLGIQAADLLEPARLLKRLERLLESKNVLLQHLYGQPPMQAKDLLPELLEQAKLLAPYIGDTASLLQKACIHGEPILLEGQLGALRDPDHGIYPFTTSSSTLAGFAAVGAGIPPYAIQQVVAVTKAYSSCVGAGPFVSELHGAQAEELRKRGGDAGEYGVTTGRPRRVGWFNAVATRYGCRLQGATSVVLTNLDVLGYLDEIPVCVGYETDEGIIDCFPITSRLEEAKPVYKSMPGWKSNISDIRQFDDLPLAAQKYVEFVESEIGVPIATISVGPRRDQVIAR</sequence>
<keyword evidence="3 7" id="KW-0547">Nucleotide-binding</keyword>
<dbReference type="Gene3D" id="1.10.300.10">
    <property type="entry name" value="Adenylosuccinate Synthetase, subunit A, domain 2"/>
    <property type="match status" value="1"/>
</dbReference>
<keyword evidence="7" id="KW-0963">Cytoplasm</keyword>
<gene>
    <name evidence="8" type="primary">purA_2</name>
    <name evidence="7" type="synonym">purA</name>
    <name evidence="8" type="ORF">PghCCS26_40190</name>
</gene>
<comment type="subunit">
    <text evidence="7">Homodimer.</text>
</comment>
<dbReference type="Gene3D" id="3.90.170.10">
    <property type="entry name" value="Adenylosuccinate Synthetase, subunit A, domain 3"/>
    <property type="match status" value="1"/>
</dbReference>
<feature type="binding site" description="in other chain" evidence="7">
    <location>
        <begin position="38"/>
        <end position="41"/>
    </location>
    <ligand>
        <name>IMP</name>
        <dbReference type="ChEBI" id="CHEBI:58053"/>
        <note>ligand shared between dimeric partners</note>
    </ligand>
</feature>
<feature type="binding site" evidence="7">
    <location>
        <position position="40"/>
    </location>
    <ligand>
        <name>Mg(2+)</name>
        <dbReference type="ChEBI" id="CHEBI:18420"/>
    </ligand>
</feature>
<comment type="subcellular location">
    <subcellularLocation>
        <location evidence="7">Cytoplasm</location>
    </subcellularLocation>
</comment>
<comment type="catalytic activity">
    <reaction evidence="7">
        <text>IMP + L-aspartate + GTP = N(6)-(1,2-dicarboxyethyl)-AMP + GDP + phosphate + 2 H(+)</text>
        <dbReference type="Rhea" id="RHEA:15753"/>
        <dbReference type="ChEBI" id="CHEBI:15378"/>
        <dbReference type="ChEBI" id="CHEBI:29991"/>
        <dbReference type="ChEBI" id="CHEBI:37565"/>
        <dbReference type="ChEBI" id="CHEBI:43474"/>
        <dbReference type="ChEBI" id="CHEBI:57567"/>
        <dbReference type="ChEBI" id="CHEBI:58053"/>
        <dbReference type="ChEBI" id="CHEBI:58189"/>
        <dbReference type="EC" id="6.3.4.4"/>
    </reaction>
</comment>
<proteinExistence type="inferred from homology"/>
<protein>
    <recommendedName>
        <fullName evidence="7">Adenylosuccinate synthetase</fullName>
        <shortName evidence="7">AMPSase</shortName>
        <shortName evidence="7">AdSS</shortName>
        <ecNumber evidence="7">6.3.4.4</ecNumber>
    </recommendedName>
    <alternativeName>
        <fullName evidence="7">IMP--aspartate ligase</fullName>
    </alternativeName>
</protein>